<evidence type="ECO:0000259" key="1">
    <source>
        <dbReference type="Pfam" id="PF11886"/>
    </source>
</evidence>
<dbReference type="Proteomes" id="UP000008311">
    <property type="component" value="Unassembled WGS sequence"/>
</dbReference>
<protein>
    <recommendedName>
        <fullName evidence="1">Translocase of chloroplast 159/132 membrane anchor domain-containing protein</fullName>
    </recommendedName>
</protein>
<keyword evidence="3" id="KW-1185">Reference proteome</keyword>
<feature type="domain" description="Translocase of chloroplast 159/132 membrane anchor" evidence="1">
    <location>
        <begin position="6"/>
        <end position="89"/>
    </location>
</feature>
<proteinExistence type="predicted"/>
<dbReference type="AlphaFoldDB" id="B9SB52"/>
<gene>
    <name evidence="2" type="ORF">RCOM_0784920</name>
</gene>
<dbReference type="EMBL" id="EQ973911">
    <property type="protein sequence ID" value="EEF39142.1"/>
    <property type="molecule type" value="Genomic_DNA"/>
</dbReference>
<name>B9SB52_RICCO</name>
<dbReference type="Pfam" id="PF11886">
    <property type="entry name" value="TOC159_MAD"/>
    <property type="match status" value="1"/>
</dbReference>
<sequence>MKPNSNSKLNKTSAGMSINLLGKNVATVLKTEDQISAGKRLSLVGRASAVKSEDDTAYGANFAVCLKSRDFPLKQDHSILGLSLMKWKG</sequence>
<dbReference type="STRING" id="3988.B9SB52"/>
<organism evidence="2 3">
    <name type="scientific">Ricinus communis</name>
    <name type="common">Castor bean</name>
    <dbReference type="NCBI Taxonomy" id="3988"/>
    <lineage>
        <taxon>Eukaryota</taxon>
        <taxon>Viridiplantae</taxon>
        <taxon>Streptophyta</taxon>
        <taxon>Embryophyta</taxon>
        <taxon>Tracheophyta</taxon>
        <taxon>Spermatophyta</taxon>
        <taxon>Magnoliopsida</taxon>
        <taxon>eudicotyledons</taxon>
        <taxon>Gunneridae</taxon>
        <taxon>Pentapetalae</taxon>
        <taxon>rosids</taxon>
        <taxon>fabids</taxon>
        <taxon>Malpighiales</taxon>
        <taxon>Euphorbiaceae</taxon>
        <taxon>Acalyphoideae</taxon>
        <taxon>Acalypheae</taxon>
        <taxon>Ricinus</taxon>
    </lineage>
</organism>
<dbReference type="InParanoid" id="B9SB52"/>
<accession>B9SB52</accession>
<evidence type="ECO:0000313" key="2">
    <source>
        <dbReference type="EMBL" id="EEF39142.1"/>
    </source>
</evidence>
<evidence type="ECO:0000313" key="3">
    <source>
        <dbReference type="Proteomes" id="UP000008311"/>
    </source>
</evidence>
<reference evidence="3" key="1">
    <citation type="journal article" date="2010" name="Nat. Biotechnol.">
        <title>Draft genome sequence of the oilseed species Ricinus communis.</title>
        <authorList>
            <person name="Chan A.P."/>
            <person name="Crabtree J."/>
            <person name="Zhao Q."/>
            <person name="Lorenzi H."/>
            <person name="Orvis J."/>
            <person name="Puiu D."/>
            <person name="Melake-Berhan A."/>
            <person name="Jones K.M."/>
            <person name="Redman J."/>
            <person name="Chen G."/>
            <person name="Cahoon E.B."/>
            <person name="Gedil M."/>
            <person name="Stanke M."/>
            <person name="Haas B.J."/>
            <person name="Wortman J.R."/>
            <person name="Fraser-Liggett C.M."/>
            <person name="Ravel J."/>
            <person name="Rabinowicz P.D."/>
        </authorList>
    </citation>
    <scope>NUCLEOTIDE SEQUENCE [LARGE SCALE GENOMIC DNA]</scope>
    <source>
        <strain evidence="3">cv. Hale</strain>
    </source>
</reference>
<dbReference type="InterPro" id="IPR024283">
    <property type="entry name" value="TOC159_MAD"/>
</dbReference>